<evidence type="ECO:0000256" key="4">
    <source>
        <dbReference type="ARBA" id="ARBA00022801"/>
    </source>
</evidence>
<feature type="binding site" evidence="6">
    <location>
        <position position="283"/>
    </location>
    <ligand>
        <name>a divalent metal cation</name>
        <dbReference type="ChEBI" id="CHEBI:60240"/>
        <label>2</label>
        <note>catalytic</note>
    </ligand>
</feature>
<dbReference type="InterPro" id="IPR036005">
    <property type="entry name" value="Creatinase/aminopeptidase-like"/>
</dbReference>
<feature type="binding site" evidence="6">
    <location>
        <position position="227"/>
    </location>
    <ligand>
        <name>substrate</name>
    </ligand>
</feature>
<gene>
    <name evidence="10" type="ORF">FCM35_KLT08843</name>
</gene>
<evidence type="ECO:0000256" key="2">
    <source>
        <dbReference type="ARBA" id="ARBA00022670"/>
    </source>
</evidence>
<evidence type="ECO:0000256" key="7">
    <source>
        <dbReference type="RuleBase" id="RU003653"/>
    </source>
</evidence>
<accession>A0A833QV92</accession>
<dbReference type="Gene3D" id="3.90.230.10">
    <property type="entry name" value="Creatinase/methionine aminopeptidase superfamily"/>
    <property type="match status" value="1"/>
</dbReference>
<evidence type="ECO:0000313" key="10">
    <source>
        <dbReference type="EMBL" id="KAF3325763.1"/>
    </source>
</evidence>
<dbReference type="SUPFAM" id="SSF55920">
    <property type="entry name" value="Creatinase/aminopeptidase"/>
    <property type="match status" value="1"/>
</dbReference>
<evidence type="ECO:0000259" key="9">
    <source>
        <dbReference type="Pfam" id="PF00557"/>
    </source>
</evidence>
<dbReference type="HAMAP" id="MF_01974">
    <property type="entry name" value="MetAP_1"/>
    <property type="match status" value="1"/>
</dbReference>
<feature type="binding site" evidence="6">
    <location>
        <position position="220"/>
    </location>
    <ligand>
        <name>a divalent metal cation</name>
        <dbReference type="ChEBI" id="CHEBI:60240"/>
        <label>2</label>
        <note>catalytic</note>
    </ligand>
</feature>
<dbReference type="AlphaFoldDB" id="A0A833QV92"/>
<dbReference type="PANTHER" id="PTHR43330:SF1">
    <property type="entry name" value="METHIONINE AMINOPEPTIDASE 1B, CHLOROPLASTIC"/>
    <property type="match status" value="1"/>
</dbReference>
<evidence type="ECO:0000256" key="3">
    <source>
        <dbReference type="ARBA" id="ARBA00022723"/>
    </source>
</evidence>
<evidence type="ECO:0000256" key="8">
    <source>
        <dbReference type="SAM" id="MobiDB-lite"/>
    </source>
</evidence>
<dbReference type="Proteomes" id="UP000623129">
    <property type="component" value="Unassembled WGS sequence"/>
</dbReference>
<dbReference type="InterPro" id="IPR000994">
    <property type="entry name" value="Pept_M24"/>
</dbReference>
<dbReference type="PRINTS" id="PR00599">
    <property type="entry name" value="MAPEPTIDASE"/>
</dbReference>
<keyword evidence="11" id="KW-1185">Reference proteome</keyword>
<sequence length="299" mass="33008">MQIRRSREKRSAKSKRKRLSLRQGQVSPPLIVPENIPRPPYVGVKHVPEISSEIQVHDSEGIARMQDSCKLAAQVLEHAGTLVKPGVTTDEIDKAVHEMIINAGAYPSPLGYGDFPKSVCTSVNECMCHGIPDSRPLKDGDIINIDVTVYLNGYHGDTSKTFFCGDVDESAQQLVKVTEECMMKAISICKAGASYKTIGQTISEYAEKHDFQVVEIFVGHGVGRIFHSEPLIYHERNDRPGLMVESQTFTIEPILTTGRTNHVMWDDGWTALTADGSLAAQFEHTILITKSGAEILTKC</sequence>
<name>A0A833QV92_9POAL</name>
<comment type="catalytic activity">
    <reaction evidence="6 7">
        <text>Release of N-terminal amino acids, preferentially methionine, from peptides and arylamides.</text>
        <dbReference type="EC" id="3.4.11.18"/>
    </reaction>
</comment>
<organism evidence="10 11">
    <name type="scientific">Carex littledalei</name>
    <dbReference type="NCBI Taxonomy" id="544730"/>
    <lineage>
        <taxon>Eukaryota</taxon>
        <taxon>Viridiplantae</taxon>
        <taxon>Streptophyta</taxon>
        <taxon>Embryophyta</taxon>
        <taxon>Tracheophyta</taxon>
        <taxon>Spermatophyta</taxon>
        <taxon>Magnoliopsida</taxon>
        <taxon>Liliopsida</taxon>
        <taxon>Poales</taxon>
        <taxon>Cyperaceae</taxon>
        <taxon>Cyperoideae</taxon>
        <taxon>Cariceae</taxon>
        <taxon>Carex</taxon>
        <taxon>Carex subgen. Euthyceras</taxon>
    </lineage>
</organism>
<dbReference type="OrthoDB" id="3209743at2759"/>
<dbReference type="GO" id="GO:0006508">
    <property type="term" value="P:proteolysis"/>
    <property type="evidence" value="ECO:0007669"/>
    <property type="project" value="UniProtKB-KW"/>
</dbReference>
<dbReference type="CDD" id="cd01086">
    <property type="entry name" value="MetAP1"/>
    <property type="match status" value="1"/>
</dbReference>
<dbReference type="GO" id="GO:0070006">
    <property type="term" value="F:metalloaminopeptidase activity"/>
    <property type="evidence" value="ECO:0007669"/>
    <property type="project" value="UniProtKB-UniRule"/>
</dbReference>
<dbReference type="PANTHER" id="PTHR43330">
    <property type="entry name" value="METHIONINE AMINOPEPTIDASE"/>
    <property type="match status" value="1"/>
</dbReference>
<dbReference type="GO" id="GO:0004239">
    <property type="term" value="F:initiator methionyl aminopeptidase activity"/>
    <property type="evidence" value="ECO:0007669"/>
    <property type="project" value="UniProtKB-UniRule"/>
</dbReference>
<keyword evidence="2 6" id="KW-0645">Protease</keyword>
<comment type="caution">
    <text evidence="10">The sequence shown here is derived from an EMBL/GenBank/DDBJ whole genome shotgun (WGS) entry which is preliminary data.</text>
</comment>
<feature type="binding site" evidence="6">
    <location>
        <position position="157"/>
    </location>
    <ligand>
        <name>a divalent metal cation</name>
        <dbReference type="ChEBI" id="CHEBI:60240"/>
        <label>1</label>
    </ligand>
</feature>
<dbReference type="GO" id="GO:0046872">
    <property type="term" value="F:metal ion binding"/>
    <property type="evidence" value="ECO:0007669"/>
    <property type="project" value="UniProtKB-UniRule"/>
</dbReference>
<protein>
    <recommendedName>
        <fullName evidence="7">Methionine aminopeptidase</fullName>
        <ecNumber evidence="7">3.4.11.18</ecNumber>
    </recommendedName>
</protein>
<feature type="region of interest" description="Disordered" evidence="8">
    <location>
        <begin position="1"/>
        <end position="32"/>
    </location>
</feature>
<feature type="compositionally biased region" description="Basic residues" evidence="8">
    <location>
        <begin position="1"/>
        <end position="20"/>
    </location>
</feature>
<keyword evidence="4 6" id="KW-0378">Hydrolase</keyword>
<dbReference type="GO" id="GO:0009507">
    <property type="term" value="C:chloroplast"/>
    <property type="evidence" value="ECO:0007669"/>
    <property type="project" value="TreeGrafter"/>
</dbReference>
<feature type="domain" description="Peptidase M24" evidence="9">
    <location>
        <begin position="64"/>
        <end position="290"/>
    </location>
</feature>
<dbReference type="InterPro" id="IPR001714">
    <property type="entry name" value="Pept_M24_MAP"/>
</dbReference>
<dbReference type="NCBIfam" id="TIGR00500">
    <property type="entry name" value="met_pdase_I"/>
    <property type="match status" value="1"/>
</dbReference>
<evidence type="ECO:0000313" key="11">
    <source>
        <dbReference type="Proteomes" id="UP000623129"/>
    </source>
</evidence>
<dbReference type="FunFam" id="3.90.230.10:FF:000011">
    <property type="entry name" value="Methionine aminopeptidase"/>
    <property type="match status" value="1"/>
</dbReference>
<keyword evidence="3 6" id="KW-0479">Metal-binding</keyword>
<proteinExistence type="inferred from homology"/>
<feature type="binding site" evidence="6">
    <location>
        <position position="157"/>
    </location>
    <ligand>
        <name>a divalent metal cation</name>
        <dbReference type="ChEBI" id="CHEBI:60240"/>
        <label>2</label>
        <note>catalytic</note>
    </ligand>
</feature>
<comment type="similarity">
    <text evidence="6">Belongs to the peptidase M24A family. Methionine aminopeptidase type 1 subfamily.</text>
</comment>
<evidence type="ECO:0000256" key="6">
    <source>
        <dbReference type="HAMAP-Rule" id="MF_03174"/>
    </source>
</evidence>
<evidence type="ECO:0000256" key="5">
    <source>
        <dbReference type="ARBA" id="ARBA00022946"/>
    </source>
</evidence>
<feature type="binding site" evidence="6">
    <location>
        <position position="252"/>
    </location>
    <ligand>
        <name>a divalent metal cation</name>
        <dbReference type="ChEBI" id="CHEBI:60240"/>
        <label>2</label>
        <note>catalytic</note>
    </ligand>
</feature>
<comment type="cofactor">
    <cofactor evidence="6">
        <name>Co(2+)</name>
        <dbReference type="ChEBI" id="CHEBI:48828"/>
    </cofactor>
    <cofactor evidence="6">
        <name>Zn(2+)</name>
        <dbReference type="ChEBI" id="CHEBI:29105"/>
    </cofactor>
    <cofactor evidence="6">
        <name>Mn(2+)</name>
        <dbReference type="ChEBI" id="CHEBI:29035"/>
    </cofactor>
    <cofactor evidence="6">
        <name>Fe(2+)</name>
        <dbReference type="ChEBI" id="CHEBI:29033"/>
    </cofactor>
    <text evidence="6">Binds 2 divalent metal cations per subunit. Has a high-affinity and a low affinity metal-binding site. The true nature of the physiological cofactor is under debate. The enzyme is active with cobalt, zinc, manganese or divalent iron ions. Most likely, methionine aminopeptidases function as mononuclear Fe(2+)-metalloproteases under physiological conditions, and the catalytically relevant metal-binding site has been assigned to the histidine-containing high-affinity site.</text>
</comment>
<feature type="binding site" evidence="6">
    <location>
        <position position="129"/>
    </location>
    <ligand>
        <name>substrate</name>
    </ligand>
</feature>
<evidence type="ECO:0000256" key="1">
    <source>
        <dbReference type="ARBA" id="ARBA00022438"/>
    </source>
</evidence>
<feature type="binding site" evidence="6">
    <location>
        <position position="146"/>
    </location>
    <ligand>
        <name>a divalent metal cation</name>
        <dbReference type="ChEBI" id="CHEBI:60240"/>
        <label>1</label>
    </ligand>
</feature>
<keyword evidence="1 6" id="KW-0031">Aminopeptidase</keyword>
<dbReference type="EC" id="3.4.11.18" evidence="7"/>
<comment type="function">
    <text evidence="7">Cotranslationally removes the N-terminal methionine from nascent proteins. The N-terminal methionine is often cleaved when the second residue in the primary sequence is small and uncharged (Met-Ala-, Cys, Gly, Pro, Ser, Thr, or Val).</text>
</comment>
<feature type="binding site" evidence="6">
    <location>
        <position position="283"/>
    </location>
    <ligand>
        <name>a divalent metal cation</name>
        <dbReference type="ChEBI" id="CHEBI:60240"/>
        <label>1</label>
    </ligand>
</feature>
<dbReference type="Pfam" id="PF00557">
    <property type="entry name" value="Peptidase_M24"/>
    <property type="match status" value="1"/>
</dbReference>
<dbReference type="EMBL" id="SWLB01000019">
    <property type="protein sequence ID" value="KAF3325763.1"/>
    <property type="molecule type" value="Genomic_DNA"/>
</dbReference>
<dbReference type="InterPro" id="IPR002467">
    <property type="entry name" value="Pept_M24A_MAP1"/>
</dbReference>
<keyword evidence="5" id="KW-0809">Transit peptide</keyword>
<reference evidence="10" key="1">
    <citation type="submission" date="2020-01" db="EMBL/GenBank/DDBJ databases">
        <title>Genome sequence of Kobresia littledalei, the first chromosome-level genome in the family Cyperaceae.</title>
        <authorList>
            <person name="Qu G."/>
        </authorList>
    </citation>
    <scope>NUCLEOTIDE SEQUENCE</scope>
    <source>
        <strain evidence="10">C.B.Clarke</strain>
        <tissue evidence="10">Leaf</tissue>
    </source>
</reference>